<dbReference type="EMBL" id="FUZV01000002">
    <property type="protein sequence ID" value="SKC77388.1"/>
    <property type="molecule type" value="Genomic_DNA"/>
</dbReference>
<dbReference type="InterPro" id="IPR011990">
    <property type="entry name" value="TPR-like_helical_dom_sf"/>
</dbReference>
<dbReference type="InterPro" id="IPR029058">
    <property type="entry name" value="AB_hydrolase_fold"/>
</dbReference>
<dbReference type="Gene3D" id="3.40.50.1820">
    <property type="entry name" value="alpha/beta hydrolase"/>
    <property type="match status" value="1"/>
</dbReference>
<name>A0A1T5LPB5_9GAMM</name>
<dbReference type="PROSITE" id="PS50005">
    <property type="entry name" value="TPR"/>
    <property type="match status" value="1"/>
</dbReference>
<dbReference type="GO" id="GO:0052689">
    <property type="term" value="F:carboxylic ester hydrolase activity"/>
    <property type="evidence" value="ECO:0007669"/>
    <property type="project" value="UniProtKB-ARBA"/>
</dbReference>
<dbReference type="Pfam" id="PF01738">
    <property type="entry name" value="DLH"/>
    <property type="match status" value="1"/>
</dbReference>
<keyword evidence="1 4" id="KW-0378">Hydrolase</keyword>
<dbReference type="PANTHER" id="PTHR22946:SF9">
    <property type="entry name" value="POLYKETIDE TRANSFERASE AF380"/>
    <property type="match status" value="1"/>
</dbReference>
<dbReference type="InterPro" id="IPR019734">
    <property type="entry name" value="TPR_rpt"/>
</dbReference>
<evidence type="ECO:0000256" key="1">
    <source>
        <dbReference type="ARBA" id="ARBA00022801"/>
    </source>
</evidence>
<evidence type="ECO:0000256" key="2">
    <source>
        <dbReference type="PROSITE-ProRule" id="PRU00339"/>
    </source>
</evidence>
<dbReference type="Gene3D" id="1.25.40.10">
    <property type="entry name" value="Tetratricopeptide repeat domain"/>
    <property type="match status" value="1"/>
</dbReference>
<feature type="repeat" description="TPR" evidence="2">
    <location>
        <begin position="438"/>
        <end position="471"/>
    </location>
</feature>
<dbReference type="SUPFAM" id="SSF53474">
    <property type="entry name" value="alpha/beta-Hydrolases"/>
    <property type="match status" value="1"/>
</dbReference>
<keyword evidence="2" id="KW-0802">TPR repeat</keyword>
<evidence type="ECO:0000313" key="4">
    <source>
        <dbReference type="EMBL" id="SKC77388.1"/>
    </source>
</evidence>
<dbReference type="PANTHER" id="PTHR22946">
    <property type="entry name" value="DIENELACTONE HYDROLASE DOMAIN-CONTAINING PROTEIN-RELATED"/>
    <property type="match status" value="1"/>
</dbReference>
<dbReference type="AlphaFoldDB" id="A0A1T5LPB5"/>
<proteinExistence type="predicted"/>
<dbReference type="SUPFAM" id="SSF48452">
    <property type="entry name" value="TPR-like"/>
    <property type="match status" value="1"/>
</dbReference>
<reference evidence="4 5" key="1">
    <citation type="submission" date="2017-02" db="EMBL/GenBank/DDBJ databases">
        <authorList>
            <person name="Peterson S.W."/>
        </authorList>
    </citation>
    <scope>NUCLEOTIDE SEQUENCE [LARGE SCALE GENOMIC DNA]</scope>
    <source>
        <strain evidence="4 5">P15</strain>
    </source>
</reference>
<dbReference type="InterPro" id="IPR050261">
    <property type="entry name" value="FrsA_esterase"/>
</dbReference>
<sequence length="486" mass="53879">MITSNAGTYGVGLQVVKQYDYSRTFKAPIDPLTGDAVHGERSRPMQTLIWYPARPTAQKLAYGDYVHARVTELQFDLSEERKAQAVAKGEQALSNRLGAEQARAVLTSPMRASLDAQPMSGRFPLVIYAPGAGGAADENADLFEHLASHGYVVVASTSLGTHAKGIDYAMADVETQVRDIQFLLGHALSLPQVDARHIAVIGWSWGGMSNAFAASRDDRISALVSFDGTREPAFTRLIPTQNLTVPWLYISRTPDTIPQINKSEIDTTFSLLNEARYADVHQLTMYPMTHVDFVSRHLRESAEADFGEYSRAEVAQAYNIVADYVRHFLDATLKNDDKGAAFIRRMPRENGVPPHVMRVDARQAEDLPPSQASMAAELRQRGFAHIGEAYQQARKRDEAFELSERDLKRWGYGLLDEGRTQDAVEVLKLWATLCPGNWDAADSLAEGYQAAGNKALAIRNFRRSLELNPDNRNAVKQLEVLAADSR</sequence>
<gene>
    <name evidence="4" type="ORF">SAMN06296058_2789</name>
</gene>
<organism evidence="4 5">
    <name type="scientific">Pseudoxanthomonas indica</name>
    <dbReference type="NCBI Taxonomy" id="428993"/>
    <lineage>
        <taxon>Bacteria</taxon>
        <taxon>Pseudomonadati</taxon>
        <taxon>Pseudomonadota</taxon>
        <taxon>Gammaproteobacteria</taxon>
        <taxon>Lysobacterales</taxon>
        <taxon>Lysobacteraceae</taxon>
        <taxon>Pseudoxanthomonas</taxon>
    </lineage>
</organism>
<accession>A0A1T5LPB5</accession>
<evidence type="ECO:0000313" key="5">
    <source>
        <dbReference type="Proteomes" id="UP000190341"/>
    </source>
</evidence>
<dbReference type="RefSeq" id="WP_079725108.1">
    <property type="nucleotide sequence ID" value="NZ_BMCL01000001.1"/>
</dbReference>
<dbReference type="STRING" id="428993.SAMN06296058_2789"/>
<feature type="domain" description="Dienelactone hydrolase" evidence="3">
    <location>
        <begin position="116"/>
        <end position="312"/>
    </location>
</feature>
<keyword evidence="5" id="KW-1185">Reference proteome</keyword>
<protein>
    <submittedName>
        <fullName evidence="4">Dienelactone hydrolase</fullName>
    </submittedName>
</protein>
<dbReference type="Proteomes" id="UP000190341">
    <property type="component" value="Unassembled WGS sequence"/>
</dbReference>
<dbReference type="OrthoDB" id="9814760at2"/>
<dbReference type="InterPro" id="IPR002925">
    <property type="entry name" value="Dienelactn_hydro"/>
</dbReference>
<evidence type="ECO:0000259" key="3">
    <source>
        <dbReference type="Pfam" id="PF01738"/>
    </source>
</evidence>